<dbReference type="SUPFAM" id="SSF88723">
    <property type="entry name" value="PIN domain-like"/>
    <property type="match status" value="1"/>
</dbReference>
<name>A0A1J5QNW6_9ZZZZ</name>
<evidence type="ECO:0000256" key="3">
    <source>
        <dbReference type="ARBA" id="ARBA00022723"/>
    </source>
</evidence>
<evidence type="ECO:0000313" key="8">
    <source>
        <dbReference type="EMBL" id="OIQ85262.1"/>
    </source>
</evidence>
<dbReference type="InterPro" id="IPR002716">
    <property type="entry name" value="PIN_dom"/>
</dbReference>
<gene>
    <name evidence="8" type="primary">vapC_13</name>
    <name evidence="8" type="ORF">GALL_328900</name>
</gene>
<evidence type="ECO:0000256" key="2">
    <source>
        <dbReference type="ARBA" id="ARBA00022722"/>
    </source>
</evidence>
<dbReference type="PANTHER" id="PTHR33653">
    <property type="entry name" value="RIBONUCLEASE VAPC2"/>
    <property type="match status" value="1"/>
</dbReference>
<reference evidence="8" key="1">
    <citation type="submission" date="2016-10" db="EMBL/GenBank/DDBJ databases">
        <title>Sequence of Gallionella enrichment culture.</title>
        <authorList>
            <person name="Poehlein A."/>
            <person name="Muehling M."/>
            <person name="Daniel R."/>
        </authorList>
    </citation>
    <scope>NUCLEOTIDE SEQUENCE</scope>
</reference>
<keyword evidence="3" id="KW-0479">Metal-binding</keyword>
<dbReference type="InterPro" id="IPR029060">
    <property type="entry name" value="PIN-like_dom_sf"/>
</dbReference>
<keyword evidence="2" id="KW-0540">Nuclease</keyword>
<keyword evidence="5" id="KW-0460">Magnesium</keyword>
<proteinExistence type="inferred from homology"/>
<organism evidence="8">
    <name type="scientific">mine drainage metagenome</name>
    <dbReference type="NCBI Taxonomy" id="410659"/>
    <lineage>
        <taxon>unclassified sequences</taxon>
        <taxon>metagenomes</taxon>
        <taxon>ecological metagenomes</taxon>
    </lineage>
</organism>
<dbReference type="Gene3D" id="3.40.50.1010">
    <property type="entry name" value="5'-nuclease"/>
    <property type="match status" value="1"/>
</dbReference>
<dbReference type="Pfam" id="PF01850">
    <property type="entry name" value="PIN"/>
    <property type="match status" value="1"/>
</dbReference>
<evidence type="ECO:0000256" key="5">
    <source>
        <dbReference type="ARBA" id="ARBA00022842"/>
    </source>
</evidence>
<evidence type="ECO:0000259" key="7">
    <source>
        <dbReference type="Pfam" id="PF01850"/>
    </source>
</evidence>
<dbReference type="CDD" id="cd18737">
    <property type="entry name" value="PIN_VapC4-5_FitB-like"/>
    <property type="match status" value="1"/>
</dbReference>
<sequence length="121" mass="13515">MVKLLFDTNILIDYLSGVTQANDELDRYKQRSISVYTWMEVMSMATPQTRAGTEAFLASFDLLPVDAEVAKLSVEIQAIKPMKLPDAIIWATAQVHQCVLVTRNTKDIPADEAGVRVPYVL</sequence>
<evidence type="ECO:0000256" key="4">
    <source>
        <dbReference type="ARBA" id="ARBA00022801"/>
    </source>
</evidence>
<dbReference type="EMBL" id="MLJW01000556">
    <property type="protein sequence ID" value="OIQ85262.1"/>
    <property type="molecule type" value="Genomic_DNA"/>
</dbReference>
<comment type="cofactor">
    <cofactor evidence="1">
        <name>Mg(2+)</name>
        <dbReference type="ChEBI" id="CHEBI:18420"/>
    </cofactor>
</comment>
<dbReference type="AlphaFoldDB" id="A0A1J5QNW6"/>
<accession>A0A1J5QNW6</accession>
<comment type="similarity">
    <text evidence="6">Belongs to the PINc/VapC protein family.</text>
</comment>
<evidence type="ECO:0000256" key="6">
    <source>
        <dbReference type="ARBA" id="ARBA00038093"/>
    </source>
</evidence>
<keyword evidence="8" id="KW-0255">Endonuclease</keyword>
<dbReference type="GO" id="GO:0016787">
    <property type="term" value="F:hydrolase activity"/>
    <property type="evidence" value="ECO:0007669"/>
    <property type="project" value="UniProtKB-KW"/>
</dbReference>
<dbReference type="PANTHER" id="PTHR33653:SF1">
    <property type="entry name" value="RIBONUCLEASE VAPC2"/>
    <property type="match status" value="1"/>
</dbReference>
<evidence type="ECO:0000256" key="1">
    <source>
        <dbReference type="ARBA" id="ARBA00001946"/>
    </source>
</evidence>
<keyword evidence="4" id="KW-0378">Hydrolase</keyword>
<dbReference type="GO" id="GO:0046872">
    <property type="term" value="F:metal ion binding"/>
    <property type="evidence" value="ECO:0007669"/>
    <property type="project" value="UniProtKB-KW"/>
</dbReference>
<dbReference type="GO" id="GO:0004519">
    <property type="term" value="F:endonuclease activity"/>
    <property type="evidence" value="ECO:0007669"/>
    <property type="project" value="UniProtKB-KW"/>
</dbReference>
<feature type="domain" description="PIN" evidence="7">
    <location>
        <begin position="5"/>
        <end position="105"/>
    </location>
</feature>
<protein>
    <submittedName>
        <fullName evidence="8">tRNA(fMet)-specific endonuclease VapC</fullName>
    </submittedName>
</protein>
<comment type="caution">
    <text evidence="8">The sequence shown here is derived from an EMBL/GenBank/DDBJ whole genome shotgun (WGS) entry which is preliminary data.</text>
</comment>
<dbReference type="InterPro" id="IPR050556">
    <property type="entry name" value="Type_II_TA_system_RNase"/>
</dbReference>